<dbReference type="CDD" id="cd11010">
    <property type="entry name" value="S1-P1_nuclease"/>
    <property type="match status" value="1"/>
</dbReference>
<feature type="chain" id="PRO_5026223653" evidence="7">
    <location>
        <begin position="23"/>
        <end position="279"/>
    </location>
</feature>
<proteinExistence type="predicted"/>
<dbReference type="EMBL" id="WTYM01000046">
    <property type="protein sequence ID" value="MXO60218.1"/>
    <property type="molecule type" value="Genomic_DNA"/>
</dbReference>
<evidence type="ECO:0000256" key="6">
    <source>
        <dbReference type="ARBA" id="ARBA00023180"/>
    </source>
</evidence>
<dbReference type="InterPro" id="IPR008947">
    <property type="entry name" value="PLipase_C/P1_nuclease_dom_sf"/>
</dbReference>
<keyword evidence="1" id="KW-0540">Nuclease</keyword>
<name>A0A6I4SXQ3_9SPHN</name>
<dbReference type="Proteomes" id="UP000433652">
    <property type="component" value="Unassembled WGS sequence"/>
</dbReference>
<keyword evidence="3" id="KW-0255">Endonuclease</keyword>
<dbReference type="GO" id="GO:0016788">
    <property type="term" value="F:hydrolase activity, acting on ester bonds"/>
    <property type="evidence" value="ECO:0007669"/>
    <property type="project" value="InterPro"/>
</dbReference>
<dbReference type="PANTHER" id="PTHR33146">
    <property type="entry name" value="ENDONUCLEASE 4"/>
    <property type="match status" value="1"/>
</dbReference>
<evidence type="ECO:0000256" key="3">
    <source>
        <dbReference type="ARBA" id="ARBA00022759"/>
    </source>
</evidence>
<keyword evidence="2" id="KW-0479">Metal-binding</keyword>
<evidence type="ECO:0000256" key="2">
    <source>
        <dbReference type="ARBA" id="ARBA00022723"/>
    </source>
</evidence>
<organism evidence="8 9">
    <name type="scientific">Croceibacterium salegens</name>
    <dbReference type="NCBI Taxonomy" id="1737568"/>
    <lineage>
        <taxon>Bacteria</taxon>
        <taxon>Pseudomonadati</taxon>
        <taxon>Pseudomonadota</taxon>
        <taxon>Alphaproteobacteria</taxon>
        <taxon>Sphingomonadales</taxon>
        <taxon>Erythrobacteraceae</taxon>
        <taxon>Croceibacterium</taxon>
    </lineage>
</organism>
<evidence type="ECO:0000313" key="9">
    <source>
        <dbReference type="Proteomes" id="UP000433652"/>
    </source>
</evidence>
<dbReference type="Pfam" id="PF02265">
    <property type="entry name" value="S1-P1_nuclease"/>
    <property type="match status" value="1"/>
</dbReference>
<sequence length="279" mass="31438">MKRFATLLAVSGLALGAAPGAAWGPTGHRIVAQIAQDNVSGQTRARIEQILGHEQLPEGATWPDEQRSSPDVFLNKTTYPWHFVTLAQPNEAAEDLVHPPEGDAVTAIERFTRTLRDPAASQGDKAVALRFLVHIIGDLHQPLHVGKDGDRGGNDVKVLWLDFPVQKNLHWVWDEGMIEKQGLSFTEYADRLEARMTPQQAIDWWTIDPNAWMDESISIRNRLYPEPSDKYGDGTVENPFKLEYHYIYDWNPTMEQRLQQAGIRTAAYLDWVFAGPSTN</sequence>
<keyword evidence="6" id="KW-0325">Glycoprotein</keyword>
<dbReference type="Gene3D" id="1.10.575.10">
    <property type="entry name" value="P1 Nuclease"/>
    <property type="match status" value="1"/>
</dbReference>
<dbReference type="InterPro" id="IPR003154">
    <property type="entry name" value="S1/P1nuclease"/>
</dbReference>
<dbReference type="GO" id="GO:0004519">
    <property type="term" value="F:endonuclease activity"/>
    <property type="evidence" value="ECO:0007669"/>
    <property type="project" value="UniProtKB-KW"/>
</dbReference>
<dbReference type="OrthoDB" id="267579at2"/>
<keyword evidence="9" id="KW-1185">Reference proteome</keyword>
<evidence type="ECO:0000256" key="7">
    <source>
        <dbReference type="SAM" id="SignalP"/>
    </source>
</evidence>
<reference evidence="8 9" key="1">
    <citation type="submission" date="2019-12" db="EMBL/GenBank/DDBJ databases">
        <title>Genomic-based taxomic classification of the family Erythrobacteraceae.</title>
        <authorList>
            <person name="Xu L."/>
        </authorList>
    </citation>
    <scope>NUCLEOTIDE SEQUENCE [LARGE SCALE GENOMIC DNA]</scope>
    <source>
        <strain evidence="8 9">MCCC 1K01500</strain>
    </source>
</reference>
<evidence type="ECO:0000256" key="4">
    <source>
        <dbReference type="ARBA" id="ARBA00022801"/>
    </source>
</evidence>
<keyword evidence="4" id="KW-0378">Hydrolase</keyword>
<keyword evidence="7" id="KW-0732">Signal</keyword>
<evidence type="ECO:0000313" key="8">
    <source>
        <dbReference type="EMBL" id="MXO60218.1"/>
    </source>
</evidence>
<accession>A0A6I4SXQ3</accession>
<protein>
    <submittedName>
        <fullName evidence="8">S1/P1 Nuclease</fullName>
    </submittedName>
</protein>
<dbReference type="AlphaFoldDB" id="A0A6I4SXQ3"/>
<dbReference type="GO" id="GO:0006308">
    <property type="term" value="P:DNA catabolic process"/>
    <property type="evidence" value="ECO:0007669"/>
    <property type="project" value="InterPro"/>
</dbReference>
<evidence type="ECO:0000256" key="5">
    <source>
        <dbReference type="ARBA" id="ARBA00023157"/>
    </source>
</evidence>
<dbReference type="SUPFAM" id="SSF48537">
    <property type="entry name" value="Phospholipase C/P1 nuclease"/>
    <property type="match status" value="1"/>
</dbReference>
<dbReference type="PANTHER" id="PTHR33146:SF26">
    <property type="entry name" value="ENDONUCLEASE 4"/>
    <property type="match status" value="1"/>
</dbReference>
<dbReference type="GO" id="GO:0003676">
    <property type="term" value="F:nucleic acid binding"/>
    <property type="evidence" value="ECO:0007669"/>
    <property type="project" value="InterPro"/>
</dbReference>
<comment type="caution">
    <text evidence="8">The sequence shown here is derived from an EMBL/GenBank/DDBJ whole genome shotgun (WGS) entry which is preliminary data.</text>
</comment>
<dbReference type="GO" id="GO:0046872">
    <property type="term" value="F:metal ion binding"/>
    <property type="evidence" value="ECO:0007669"/>
    <property type="project" value="UniProtKB-KW"/>
</dbReference>
<feature type="signal peptide" evidence="7">
    <location>
        <begin position="1"/>
        <end position="22"/>
    </location>
</feature>
<dbReference type="RefSeq" id="WP_159795673.1">
    <property type="nucleotide sequence ID" value="NZ_WTYM01000046.1"/>
</dbReference>
<gene>
    <name evidence="8" type="ORF">GRI89_11775</name>
</gene>
<evidence type="ECO:0000256" key="1">
    <source>
        <dbReference type="ARBA" id="ARBA00022722"/>
    </source>
</evidence>
<keyword evidence="5" id="KW-1015">Disulfide bond</keyword>